<gene>
    <name evidence="1" type="ORF">Tco_0953460</name>
</gene>
<reference evidence="1" key="2">
    <citation type="submission" date="2022-01" db="EMBL/GenBank/DDBJ databases">
        <authorList>
            <person name="Yamashiro T."/>
            <person name="Shiraishi A."/>
            <person name="Satake H."/>
            <person name="Nakayama K."/>
        </authorList>
    </citation>
    <scope>NUCLEOTIDE SEQUENCE</scope>
</reference>
<dbReference type="EMBL" id="BQNB010015840">
    <property type="protein sequence ID" value="GJT44745.1"/>
    <property type="molecule type" value="Genomic_DNA"/>
</dbReference>
<evidence type="ECO:0000313" key="1">
    <source>
        <dbReference type="EMBL" id="GJT44745.1"/>
    </source>
</evidence>
<comment type="caution">
    <text evidence="1">The sequence shown here is derived from an EMBL/GenBank/DDBJ whole genome shotgun (WGS) entry which is preliminary data.</text>
</comment>
<organism evidence="1 2">
    <name type="scientific">Tanacetum coccineum</name>
    <dbReference type="NCBI Taxonomy" id="301880"/>
    <lineage>
        <taxon>Eukaryota</taxon>
        <taxon>Viridiplantae</taxon>
        <taxon>Streptophyta</taxon>
        <taxon>Embryophyta</taxon>
        <taxon>Tracheophyta</taxon>
        <taxon>Spermatophyta</taxon>
        <taxon>Magnoliopsida</taxon>
        <taxon>eudicotyledons</taxon>
        <taxon>Gunneridae</taxon>
        <taxon>Pentapetalae</taxon>
        <taxon>asterids</taxon>
        <taxon>campanulids</taxon>
        <taxon>Asterales</taxon>
        <taxon>Asteraceae</taxon>
        <taxon>Asteroideae</taxon>
        <taxon>Anthemideae</taxon>
        <taxon>Anthemidinae</taxon>
        <taxon>Tanacetum</taxon>
    </lineage>
</organism>
<sequence>MHASSSYGSIWTSQSNKKNTLVIINEYSRMVEKQNDVKVKQIRTDNETEFRNSELGSFCDEKGYSFVFKDFRVFNTRKQQIEETYRVTFDESMEAIRFTNALVDKIGIDDLSSQPTKESSGNNTETSVPITEPLVPEVPQSQNTHLASISSYPIAQGRWSKDQHIELVNIIGEPGEGILIRSMAAKLIVVSASDCLFADFLSEIEPKKVSEALKHPGWVDVMQEELNQFYINKVWTLVPLSYRKMAIGSK</sequence>
<dbReference type="InterPro" id="IPR036397">
    <property type="entry name" value="RNaseH_sf"/>
</dbReference>
<name>A0ABQ5DZY2_9ASTR</name>
<proteinExistence type="predicted"/>
<dbReference type="Proteomes" id="UP001151760">
    <property type="component" value="Unassembled WGS sequence"/>
</dbReference>
<evidence type="ECO:0000313" key="2">
    <source>
        <dbReference type="Proteomes" id="UP001151760"/>
    </source>
</evidence>
<reference evidence="1" key="1">
    <citation type="journal article" date="2022" name="Int. J. Mol. Sci.">
        <title>Draft Genome of Tanacetum Coccineum: Genomic Comparison of Closely Related Tanacetum-Family Plants.</title>
        <authorList>
            <person name="Yamashiro T."/>
            <person name="Shiraishi A."/>
            <person name="Nakayama K."/>
            <person name="Satake H."/>
        </authorList>
    </citation>
    <scope>NUCLEOTIDE SEQUENCE</scope>
</reference>
<protein>
    <submittedName>
        <fullName evidence="1">Retrovirus-related pol polyprotein from transposon TNT 1-94</fullName>
    </submittedName>
</protein>
<dbReference type="Gene3D" id="3.30.420.10">
    <property type="entry name" value="Ribonuclease H-like superfamily/Ribonuclease H"/>
    <property type="match status" value="1"/>
</dbReference>
<accession>A0ABQ5DZY2</accession>
<keyword evidence="2" id="KW-1185">Reference proteome</keyword>